<evidence type="ECO:0000256" key="7">
    <source>
        <dbReference type="SAM" id="Phobius"/>
    </source>
</evidence>
<reference evidence="8 9" key="1">
    <citation type="submission" date="2012-02" db="EMBL/GenBank/DDBJ databases">
        <title>The Genome Sequence of Parabacteroides johnsonii CL02T12C29.</title>
        <authorList>
            <consortium name="The Broad Institute Genome Sequencing Platform"/>
            <person name="Earl A."/>
            <person name="Ward D."/>
            <person name="Feldgarden M."/>
            <person name="Gevers D."/>
            <person name="Zitomersky N.L."/>
            <person name="Coyne M.J."/>
            <person name="Comstock L.E."/>
            <person name="Young S.K."/>
            <person name="Zeng Q."/>
            <person name="Gargeya S."/>
            <person name="Fitzgerald M."/>
            <person name="Haas B."/>
            <person name="Abouelleil A."/>
            <person name="Alvarado L."/>
            <person name="Arachchi H.M."/>
            <person name="Berlin A."/>
            <person name="Chapman S.B."/>
            <person name="Gearin G."/>
            <person name="Goldberg J."/>
            <person name="Griggs A."/>
            <person name="Gujja S."/>
            <person name="Hansen M."/>
            <person name="Heiman D."/>
            <person name="Howarth C."/>
            <person name="Larimer J."/>
            <person name="Lui A."/>
            <person name="MacDonald P.J.P."/>
            <person name="McCowen C."/>
            <person name="Montmayeur A."/>
            <person name="Murphy C."/>
            <person name="Neiman D."/>
            <person name="Pearson M."/>
            <person name="Priest M."/>
            <person name="Roberts A."/>
            <person name="Saif S."/>
            <person name="Shea T."/>
            <person name="Sisk P."/>
            <person name="Stolte C."/>
            <person name="Sykes S."/>
            <person name="Wortman J."/>
            <person name="Nusbaum C."/>
            <person name="Birren B."/>
        </authorList>
    </citation>
    <scope>NUCLEOTIDE SEQUENCE [LARGE SCALE GENOMIC DNA]</scope>
    <source>
        <strain evidence="8 9">CL02T12C29</strain>
    </source>
</reference>
<keyword evidence="5 7" id="KW-1133">Transmembrane helix</keyword>
<keyword evidence="3" id="KW-1003">Cell membrane</keyword>
<dbReference type="Pfam" id="PF13440">
    <property type="entry name" value="Polysacc_synt_3"/>
    <property type="match status" value="1"/>
</dbReference>
<feature type="transmembrane region" description="Helical" evidence="7">
    <location>
        <begin position="173"/>
        <end position="193"/>
    </location>
</feature>
<gene>
    <name evidence="8" type="ORF">HMPREF1077_01407</name>
</gene>
<feature type="transmembrane region" description="Helical" evidence="7">
    <location>
        <begin position="443"/>
        <end position="470"/>
    </location>
</feature>
<dbReference type="CDD" id="cd13127">
    <property type="entry name" value="MATE_tuaB_like"/>
    <property type="match status" value="1"/>
</dbReference>
<evidence type="ECO:0000256" key="2">
    <source>
        <dbReference type="ARBA" id="ARBA00007430"/>
    </source>
</evidence>
<dbReference type="InterPro" id="IPR050833">
    <property type="entry name" value="Poly_Biosynth_Transport"/>
</dbReference>
<feature type="transmembrane region" description="Helical" evidence="7">
    <location>
        <begin position="213"/>
        <end position="235"/>
    </location>
</feature>
<dbReference type="GO" id="GO:0005886">
    <property type="term" value="C:plasma membrane"/>
    <property type="evidence" value="ECO:0007669"/>
    <property type="project" value="UniProtKB-SubCell"/>
</dbReference>
<proteinExistence type="inferred from homology"/>
<evidence type="ECO:0000313" key="8">
    <source>
        <dbReference type="EMBL" id="EKN11149.1"/>
    </source>
</evidence>
<dbReference type="EMBL" id="AGZP01000015">
    <property type="protein sequence ID" value="EKN11149.1"/>
    <property type="molecule type" value="Genomic_DNA"/>
</dbReference>
<dbReference type="AlphaFoldDB" id="K5Z6F2"/>
<dbReference type="HOGENOM" id="CLU_026911_5_2_10"/>
<evidence type="ECO:0000256" key="4">
    <source>
        <dbReference type="ARBA" id="ARBA00022692"/>
    </source>
</evidence>
<feature type="transmembrane region" description="Helical" evidence="7">
    <location>
        <begin position="255"/>
        <end position="273"/>
    </location>
</feature>
<dbReference type="PANTHER" id="PTHR30250">
    <property type="entry name" value="PST FAMILY PREDICTED COLANIC ACID TRANSPORTER"/>
    <property type="match status" value="1"/>
</dbReference>
<organism evidence="8 9">
    <name type="scientific">Parabacteroides johnsonii CL02T12C29</name>
    <dbReference type="NCBI Taxonomy" id="999419"/>
    <lineage>
        <taxon>Bacteria</taxon>
        <taxon>Pseudomonadati</taxon>
        <taxon>Bacteroidota</taxon>
        <taxon>Bacteroidia</taxon>
        <taxon>Bacteroidales</taxon>
        <taxon>Tannerellaceae</taxon>
        <taxon>Parabacteroides</taxon>
    </lineage>
</organism>
<comment type="caution">
    <text evidence="8">The sequence shown here is derived from an EMBL/GenBank/DDBJ whole genome shotgun (WGS) entry which is preliminary data.</text>
</comment>
<evidence type="ECO:0000256" key="5">
    <source>
        <dbReference type="ARBA" id="ARBA00022989"/>
    </source>
</evidence>
<protein>
    <recommendedName>
        <fullName evidence="10">Polysaccharide biosynthesis protein C-terminal domain-containing protein</fullName>
    </recommendedName>
</protein>
<feature type="transmembrane region" description="Helical" evidence="7">
    <location>
        <begin position="356"/>
        <end position="374"/>
    </location>
</feature>
<dbReference type="Proteomes" id="UP000001218">
    <property type="component" value="Unassembled WGS sequence"/>
</dbReference>
<feature type="transmembrane region" description="Helical" evidence="7">
    <location>
        <begin position="293"/>
        <end position="315"/>
    </location>
</feature>
<feature type="transmembrane region" description="Helical" evidence="7">
    <location>
        <begin position="121"/>
        <end position="138"/>
    </location>
</feature>
<feature type="transmembrane region" description="Helical" evidence="7">
    <location>
        <begin position="47"/>
        <end position="71"/>
    </location>
</feature>
<dbReference type="PANTHER" id="PTHR30250:SF10">
    <property type="entry name" value="LIPOPOLYSACCHARIDE BIOSYNTHESIS PROTEIN WZXC"/>
    <property type="match status" value="1"/>
</dbReference>
<keyword evidence="6 7" id="KW-0472">Membrane</keyword>
<feature type="transmembrane region" description="Helical" evidence="7">
    <location>
        <begin position="327"/>
        <end position="349"/>
    </location>
</feature>
<comment type="similarity">
    <text evidence="2">Belongs to the polysaccharide synthase family.</text>
</comment>
<comment type="subcellular location">
    <subcellularLocation>
        <location evidence="1">Cell membrane</location>
        <topology evidence="1">Multi-pass membrane protein</topology>
    </subcellularLocation>
</comment>
<name>K5Z6F2_9BACT</name>
<evidence type="ECO:0000256" key="6">
    <source>
        <dbReference type="ARBA" id="ARBA00023136"/>
    </source>
</evidence>
<keyword evidence="4 7" id="KW-0812">Transmembrane</keyword>
<dbReference type="eggNOG" id="COG2244">
    <property type="taxonomic scope" value="Bacteria"/>
</dbReference>
<feature type="transmembrane region" description="Helical" evidence="7">
    <location>
        <begin position="150"/>
        <end position="167"/>
    </location>
</feature>
<accession>K5Z6F2</accession>
<dbReference type="RefSeq" id="WP_008155820.1">
    <property type="nucleotide sequence ID" value="NZ_JH976466.1"/>
</dbReference>
<sequence>MAEQTLKEKTAKGFFWGGLNGGIQQLLNLFFGIFLARLLSPGDYGMIGMLGIFMGIATVLQDSGFGTALISRKEIKHEDYNSVFWFSLSVGCICYVVLFFCAPLIASFYDKPELTNLSRVLFLWLLISSTSIAHSAFLTKKLMVRERTKIEVSALFVSGMVGIILAYNSFAYWGIALQTVTHAFVGSVLRWYYVKWRPTFSFDLKPLKEMFSFGVKIMFTSIFGQINANIFSVLLGRFYKEDQVGYYTQGNKWMMMGYNFIWGMVGNVSLPVLSEVSSDVERQRQVFRKMLRFVSFISFPAMLGLAFVAKELIVISVSDKWLPCVPVMQLMCVWGAVMPISNLYTHVLLSHGKSNIFLYNTIILGIVQLAVVVSVLSLGIYYMVLVFMAVNVVWLFVWHYFVAKQIQIRLVNVFKDIMPFLLLSIGALGICGVLIQFLSVDNIYQLFILKVLIVSALYIAMLYFSGAVIFKEALSFFRGRLID</sequence>
<evidence type="ECO:0000256" key="1">
    <source>
        <dbReference type="ARBA" id="ARBA00004651"/>
    </source>
</evidence>
<dbReference type="OrthoDB" id="9770347at2"/>
<feature type="transmembrane region" description="Helical" evidence="7">
    <location>
        <begin position="380"/>
        <end position="401"/>
    </location>
</feature>
<feature type="transmembrane region" description="Helical" evidence="7">
    <location>
        <begin position="14"/>
        <end position="35"/>
    </location>
</feature>
<feature type="transmembrane region" description="Helical" evidence="7">
    <location>
        <begin position="413"/>
        <end position="437"/>
    </location>
</feature>
<evidence type="ECO:0000313" key="9">
    <source>
        <dbReference type="Proteomes" id="UP000001218"/>
    </source>
</evidence>
<dbReference type="PATRIC" id="fig|999419.3.peg.1443"/>
<evidence type="ECO:0008006" key="10">
    <source>
        <dbReference type="Google" id="ProtNLM"/>
    </source>
</evidence>
<feature type="transmembrane region" description="Helical" evidence="7">
    <location>
        <begin position="83"/>
        <end position="109"/>
    </location>
</feature>
<evidence type="ECO:0000256" key="3">
    <source>
        <dbReference type="ARBA" id="ARBA00022475"/>
    </source>
</evidence>